<keyword evidence="4 6" id="KW-0274">FAD</keyword>
<dbReference type="EC" id="1.2.1.8" evidence="6"/>
<evidence type="ECO:0000313" key="12">
    <source>
        <dbReference type="Proteomes" id="UP001629953"/>
    </source>
</evidence>
<keyword evidence="5 6" id="KW-0560">Oxidoreductase</keyword>
<comment type="similarity">
    <text evidence="2 6 7">Belongs to the GMC oxidoreductase family.</text>
</comment>
<organism evidence="11 12">
    <name type="scientific">Celerinatantimonas yamalensis</name>
    <dbReference type="NCBI Taxonomy" id="559956"/>
    <lineage>
        <taxon>Bacteria</taxon>
        <taxon>Pseudomonadati</taxon>
        <taxon>Pseudomonadota</taxon>
        <taxon>Gammaproteobacteria</taxon>
        <taxon>Celerinatantimonadaceae</taxon>
        <taxon>Celerinatantimonas</taxon>
    </lineage>
</organism>
<dbReference type="NCBIfam" id="TIGR01810">
    <property type="entry name" value="betA"/>
    <property type="match status" value="1"/>
</dbReference>
<dbReference type="PANTHER" id="PTHR11552">
    <property type="entry name" value="GLUCOSE-METHANOL-CHOLINE GMC OXIDOREDUCTASE"/>
    <property type="match status" value="1"/>
</dbReference>
<dbReference type="Pfam" id="PF00732">
    <property type="entry name" value="GMC_oxred_N"/>
    <property type="match status" value="1"/>
</dbReference>
<keyword evidence="6" id="KW-0520">NAD</keyword>
<protein>
    <recommendedName>
        <fullName evidence="6">Oxygen-dependent choline dehydrogenase</fullName>
        <shortName evidence="6">CDH</shortName>
        <shortName evidence="6">CHD</shortName>
        <ecNumber evidence="6">1.1.99.1</ecNumber>
    </recommendedName>
    <alternativeName>
        <fullName evidence="6">Betaine aldehyde dehydrogenase</fullName>
        <shortName evidence="6">BADH</shortName>
        <ecNumber evidence="6">1.2.1.8</ecNumber>
    </alternativeName>
</protein>
<evidence type="ECO:0000259" key="9">
    <source>
        <dbReference type="PROSITE" id="PS00623"/>
    </source>
</evidence>
<dbReference type="InterPro" id="IPR036188">
    <property type="entry name" value="FAD/NAD-bd_sf"/>
</dbReference>
<evidence type="ECO:0000313" key="11">
    <source>
        <dbReference type="EMBL" id="MFM2486779.1"/>
    </source>
</evidence>
<evidence type="ECO:0000256" key="7">
    <source>
        <dbReference type="RuleBase" id="RU003968"/>
    </source>
</evidence>
<dbReference type="InterPro" id="IPR012132">
    <property type="entry name" value="GMC_OxRdtase"/>
</dbReference>
<dbReference type="Gene3D" id="3.50.50.60">
    <property type="entry name" value="FAD/NAD(P)-binding domain"/>
    <property type="match status" value="1"/>
</dbReference>
<evidence type="ECO:0000256" key="8">
    <source>
        <dbReference type="RuleBase" id="RU003969"/>
    </source>
</evidence>
<dbReference type="EC" id="1.1.99.1" evidence="6"/>
<comment type="catalytic activity">
    <reaction evidence="6 8">
        <text>choline + A = betaine aldehyde + AH2</text>
        <dbReference type="Rhea" id="RHEA:17433"/>
        <dbReference type="ChEBI" id="CHEBI:13193"/>
        <dbReference type="ChEBI" id="CHEBI:15354"/>
        <dbReference type="ChEBI" id="CHEBI:15710"/>
        <dbReference type="ChEBI" id="CHEBI:17499"/>
        <dbReference type="EC" id="1.1.99.1"/>
    </reaction>
</comment>
<dbReference type="Pfam" id="PF05199">
    <property type="entry name" value="GMC_oxred_C"/>
    <property type="match status" value="1"/>
</dbReference>
<dbReference type="GO" id="GO:0008812">
    <property type="term" value="F:choline dehydrogenase activity"/>
    <property type="evidence" value="ECO:0007669"/>
    <property type="project" value="UniProtKB-EC"/>
</dbReference>
<comment type="caution">
    <text evidence="11">The sequence shown here is derived from an EMBL/GenBank/DDBJ whole genome shotgun (WGS) entry which is preliminary data.</text>
</comment>
<comment type="catalytic activity">
    <reaction evidence="6">
        <text>betaine aldehyde + NAD(+) + H2O = glycine betaine + NADH + 2 H(+)</text>
        <dbReference type="Rhea" id="RHEA:15305"/>
        <dbReference type="ChEBI" id="CHEBI:15377"/>
        <dbReference type="ChEBI" id="CHEBI:15378"/>
        <dbReference type="ChEBI" id="CHEBI:15710"/>
        <dbReference type="ChEBI" id="CHEBI:17750"/>
        <dbReference type="ChEBI" id="CHEBI:57540"/>
        <dbReference type="ChEBI" id="CHEBI:57945"/>
        <dbReference type="EC" id="1.2.1.8"/>
    </reaction>
</comment>
<comment type="cofactor">
    <cofactor evidence="1 6">
        <name>FAD</name>
        <dbReference type="ChEBI" id="CHEBI:57692"/>
    </cofactor>
</comment>
<reference evidence="11 12" key="1">
    <citation type="journal article" date="2013" name="Int. J. Syst. Evol. Microbiol.">
        <title>Celerinatantimonas yamalensis sp. nov., a cold-adapted diazotrophic bacterium from a cold permafrost brine.</title>
        <authorList>
            <person name="Shcherbakova V."/>
            <person name="Chuvilskaya N."/>
            <person name="Rivkina E."/>
            <person name="Demidov N."/>
            <person name="Uchaeva V."/>
            <person name="Suetin S."/>
            <person name="Suzina N."/>
            <person name="Gilichinsky D."/>
        </authorList>
    </citation>
    <scope>NUCLEOTIDE SEQUENCE [LARGE SCALE GENOMIC DNA]</scope>
    <source>
        <strain evidence="11 12">C7</strain>
    </source>
</reference>
<feature type="active site" description="Proton acceptor" evidence="6">
    <location>
        <position position="471"/>
    </location>
</feature>
<dbReference type="Proteomes" id="UP001629953">
    <property type="component" value="Unassembled WGS sequence"/>
</dbReference>
<dbReference type="NCBIfam" id="NF002550">
    <property type="entry name" value="PRK02106.1"/>
    <property type="match status" value="1"/>
</dbReference>
<dbReference type="RefSeq" id="WP_408625078.1">
    <property type="nucleotide sequence ID" value="NZ_JBEQCT010000011.1"/>
</dbReference>
<keyword evidence="12" id="KW-1185">Reference proteome</keyword>
<feature type="binding site" evidence="6">
    <location>
        <begin position="7"/>
        <end position="36"/>
    </location>
    <ligand>
        <name>FAD</name>
        <dbReference type="ChEBI" id="CHEBI:57692"/>
    </ligand>
</feature>
<keyword evidence="3 6" id="KW-0285">Flavoprotein</keyword>
<evidence type="ECO:0000256" key="3">
    <source>
        <dbReference type="ARBA" id="ARBA00022630"/>
    </source>
</evidence>
<feature type="domain" description="Glucose-methanol-choline oxidoreductase N-terminal" evidence="10">
    <location>
        <begin position="257"/>
        <end position="271"/>
    </location>
</feature>
<comment type="pathway">
    <text evidence="6 8">Amine and polyamine biosynthesis; betaine biosynthesis via choline pathway; betaine aldehyde from choline (cytochrome c reductase route): step 1/1.</text>
</comment>
<evidence type="ECO:0000259" key="10">
    <source>
        <dbReference type="PROSITE" id="PS00624"/>
    </source>
</evidence>
<dbReference type="PANTHER" id="PTHR11552:SF147">
    <property type="entry name" value="CHOLINE DEHYDROGENASE, MITOCHONDRIAL"/>
    <property type="match status" value="1"/>
</dbReference>
<evidence type="ECO:0000256" key="5">
    <source>
        <dbReference type="ARBA" id="ARBA00023002"/>
    </source>
</evidence>
<dbReference type="InterPro" id="IPR000172">
    <property type="entry name" value="GMC_OxRdtase_N"/>
</dbReference>
<dbReference type="Gene3D" id="3.30.560.10">
    <property type="entry name" value="Glucose Oxidase, domain 3"/>
    <property type="match status" value="1"/>
</dbReference>
<dbReference type="PROSITE" id="PS00623">
    <property type="entry name" value="GMC_OXRED_1"/>
    <property type="match status" value="1"/>
</dbReference>
<feature type="domain" description="Glucose-methanol-choline oxidoreductase N-terminal" evidence="9">
    <location>
        <begin position="83"/>
        <end position="106"/>
    </location>
</feature>
<dbReference type="HAMAP" id="MF_00750">
    <property type="entry name" value="Choline_dehydrogen"/>
    <property type="match status" value="1"/>
</dbReference>
<dbReference type="SUPFAM" id="SSF54373">
    <property type="entry name" value="FAD-linked reductases, C-terminal domain"/>
    <property type="match status" value="1"/>
</dbReference>
<gene>
    <name evidence="6 11" type="primary">betA</name>
    <name evidence="11" type="ORF">ABUE30_17240</name>
</gene>
<proteinExistence type="inferred from homology"/>
<dbReference type="SUPFAM" id="SSF51905">
    <property type="entry name" value="FAD/NAD(P)-binding domain"/>
    <property type="match status" value="1"/>
</dbReference>
<evidence type="ECO:0000256" key="4">
    <source>
        <dbReference type="ARBA" id="ARBA00022827"/>
    </source>
</evidence>
<name>A0ABW9GBL9_9GAMM</name>
<comment type="function">
    <text evidence="6">Involved in the biosynthesis of the osmoprotectant glycine betaine. Catalyzes the oxidation of choline to betaine aldehyde and betaine aldehyde to glycine betaine at the same rate.</text>
</comment>
<sequence length="565" mass="62441">MDTHQFDYIIVGAGSAGCVLADRLTQSGEYQVLLLEAGSSDQSLFIKMPTALSYPMNSDKYAWQFESEQEEGIGNRRLHCPRGKVLGGSSSINGMVYVRGHAEDFNQWVEHGASGWDYQSCVPYFKRAENWIGGADDYRGAKGPMGTCAGNNMQLNPLYQAFINAGQEAGYPYTKDYNGYQQEGFGSMQMTVDGGVRASTSRAYLQRAKHRANLTLKKGVLVRKVLLEGTTAYGIEFEQNGQIKQARATQEVILSSGSIGSPQLLQLSGIGPAKVLEQAGVSTVVDLPGVGENLQDHLEIYFQYRCKQPITLNSKLDFINMGIIGARWLLLRDGLGATNHFESCAFIRSDKGVKWPDIQYHFLPAAMRYDGKAAVKGHGFQVHVGPNKPTSRGYVRITCDDPKAPPMIKFNYLSTHKDVEDWRKVIRLTRDILAQQAMSPYRGEELAPGIDIQSDEQIDAWVRQSVESAYHPSCSCKMGADNDPQAVLDNQCRVRGIQNLRVVDSSIFPTITNGNLNGPTIMVAERAADIILGKPLLPSADVPVWIDPSWQTRQRLHQGNESAHP</sequence>
<dbReference type="PROSITE" id="PS00624">
    <property type="entry name" value="GMC_OXRED_2"/>
    <property type="match status" value="1"/>
</dbReference>
<evidence type="ECO:0000256" key="1">
    <source>
        <dbReference type="ARBA" id="ARBA00001974"/>
    </source>
</evidence>
<accession>A0ABW9GBL9</accession>
<dbReference type="InterPro" id="IPR011533">
    <property type="entry name" value="BetA"/>
</dbReference>
<dbReference type="EMBL" id="JBEQCT010000011">
    <property type="protein sequence ID" value="MFM2486779.1"/>
    <property type="molecule type" value="Genomic_DNA"/>
</dbReference>
<dbReference type="PIRSF" id="PIRSF000137">
    <property type="entry name" value="Alcohol_oxidase"/>
    <property type="match status" value="1"/>
</dbReference>
<evidence type="ECO:0000256" key="6">
    <source>
        <dbReference type="HAMAP-Rule" id="MF_00750"/>
    </source>
</evidence>
<evidence type="ECO:0000256" key="2">
    <source>
        <dbReference type="ARBA" id="ARBA00010790"/>
    </source>
</evidence>
<dbReference type="InterPro" id="IPR007867">
    <property type="entry name" value="GMC_OxRtase_C"/>
</dbReference>